<dbReference type="FunFam" id="2.10.25.10:FF:000095">
    <property type="entry name" value="Notch, isoform B"/>
    <property type="match status" value="1"/>
</dbReference>
<evidence type="ECO:0000256" key="4">
    <source>
        <dbReference type="PROSITE-ProRule" id="PRU00076"/>
    </source>
</evidence>
<feature type="domain" description="EGF-like" evidence="6">
    <location>
        <begin position="110"/>
        <end position="143"/>
    </location>
</feature>
<evidence type="ECO:0000259" key="6">
    <source>
        <dbReference type="PROSITE" id="PS50026"/>
    </source>
</evidence>
<comment type="caution">
    <text evidence="7">The sequence shown here is derived from an EMBL/GenBank/DDBJ whole genome shotgun (WGS) entry which is preliminary data.</text>
</comment>
<proteinExistence type="predicted"/>
<feature type="disulfide bond" evidence="4">
    <location>
        <begin position="173"/>
        <end position="182"/>
    </location>
</feature>
<dbReference type="SMART" id="SM00181">
    <property type="entry name" value="EGF"/>
    <property type="match status" value="3"/>
</dbReference>
<evidence type="ECO:0008006" key="9">
    <source>
        <dbReference type="Google" id="ProtNLM"/>
    </source>
</evidence>
<dbReference type="SMART" id="SM00282">
    <property type="entry name" value="LamG"/>
    <property type="match status" value="1"/>
</dbReference>
<dbReference type="GO" id="GO:0048513">
    <property type="term" value="P:animal organ development"/>
    <property type="evidence" value="ECO:0007669"/>
    <property type="project" value="UniProtKB-ARBA"/>
</dbReference>
<accession>A0AAV8ZA56</accession>
<keyword evidence="1 4" id="KW-0245">EGF-like domain</keyword>
<organism evidence="7 8">
    <name type="scientific">Aromia moschata</name>
    <dbReference type="NCBI Taxonomy" id="1265417"/>
    <lineage>
        <taxon>Eukaryota</taxon>
        <taxon>Metazoa</taxon>
        <taxon>Ecdysozoa</taxon>
        <taxon>Arthropoda</taxon>
        <taxon>Hexapoda</taxon>
        <taxon>Insecta</taxon>
        <taxon>Pterygota</taxon>
        <taxon>Neoptera</taxon>
        <taxon>Endopterygota</taxon>
        <taxon>Coleoptera</taxon>
        <taxon>Polyphaga</taxon>
        <taxon>Cucujiformia</taxon>
        <taxon>Chrysomeloidea</taxon>
        <taxon>Cerambycidae</taxon>
        <taxon>Cerambycinae</taxon>
        <taxon>Callichromatini</taxon>
        <taxon>Aromia</taxon>
    </lineage>
</organism>
<dbReference type="Gene3D" id="2.60.120.200">
    <property type="match status" value="2"/>
</dbReference>
<feature type="domain" description="Laminin G" evidence="5">
    <location>
        <begin position="1"/>
        <end position="114"/>
    </location>
</feature>
<dbReference type="PANTHER" id="PTHR24049:SF30">
    <property type="match status" value="1"/>
</dbReference>
<dbReference type="InterPro" id="IPR001791">
    <property type="entry name" value="Laminin_G"/>
</dbReference>
<dbReference type="PROSITE" id="PS50025">
    <property type="entry name" value="LAM_G_DOMAIN"/>
    <property type="match status" value="2"/>
</dbReference>
<dbReference type="GO" id="GO:0030154">
    <property type="term" value="P:cell differentiation"/>
    <property type="evidence" value="ECO:0007669"/>
    <property type="project" value="UniProtKB-ARBA"/>
</dbReference>
<evidence type="ECO:0000313" key="8">
    <source>
        <dbReference type="Proteomes" id="UP001162162"/>
    </source>
</evidence>
<reference evidence="7" key="1">
    <citation type="journal article" date="2023" name="Insect Mol. Biol.">
        <title>Genome sequencing provides insights into the evolution of gene families encoding plant cell wall-degrading enzymes in longhorned beetles.</title>
        <authorList>
            <person name="Shin N.R."/>
            <person name="Okamura Y."/>
            <person name="Kirsch R."/>
            <person name="Pauchet Y."/>
        </authorList>
    </citation>
    <scope>NUCLEOTIDE SEQUENCE</scope>
    <source>
        <strain evidence="7">AMC_N1</strain>
    </source>
</reference>
<dbReference type="SUPFAM" id="SSF49899">
    <property type="entry name" value="Concanavalin A-like lectins/glucanases"/>
    <property type="match status" value="2"/>
</dbReference>
<dbReference type="Pfam" id="PF00008">
    <property type="entry name" value="EGF"/>
    <property type="match status" value="1"/>
</dbReference>
<keyword evidence="3 4" id="KW-1015">Disulfide bond</keyword>
<evidence type="ECO:0000259" key="5">
    <source>
        <dbReference type="PROSITE" id="PS50025"/>
    </source>
</evidence>
<dbReference type="GO" id="GO:0009653">
    <property type="term" value="P:anatomical structure morphogenesis"/>
    <property type="evidence" value="ECO:0007669"/>
    <property type="project" value="UniProtKB-ARBA"/>
</dbReference>
<dbReference type="InterPro" id="IPR000742">
    <property type="entry name" value="EGF"/>
</dbReference>
<keyword evidence="2" id="KW-0677">Repeat</keyword>
<evidence type="ECO:0000256" key="3">
    <source>
        <dbReference type="ARBA" id="ARBA00023157"/>
    </source>
</evidence>
<feature type="domain" description="EGF-like" evidence="6">
    <location>
        <begin position="146"/>
        <end position="183"/>
    </location>
</feature>
<name>A0AAV8ZA56_9CUCU</name>
<dbReference type="SUPFAM" id="SSF57196">
    <property type="entry name" value="EGF/Laminin"/>
    <property type="match status" value="1"/>
</dbReference>
<dbReference type="AlphaFoldDB" id="A0AAV8ZA56"/>
<dbReference type="PROSITE" id="PS50026">
    <property type="entry name" value="EGF_3"/>
    <property type="match status" value="2"/>
</dbReference>
<dbReference type="InterPro" id="IPR013320">
    <property type="entry name" value="ConA-like_dom_sf"/>
</dbReference>
<dbReference type="InterPro" id="IPR001881">
    <property type="entry name" value="EGF-like_Ca-bd_dom"/>
</dbReference>
<evidence type="ECO:0000256" key="2">
    <source>
        <dbReference type="ARBA" id="ARBA00022737"/>
    </source>
</evidence>
<keyword evidence="8" id="KW-1185">Reference proteome</keyword>
<dbReference type="Pfam" id="PF00054">
    <property type="entry name" value="Laminin_G_1"/>
    <property type="match status" value="1"/>
</dbReference>
<dbReference type="SMART" id="SM00179">
    <property type="entry name" value="EGF_CA"/>
    <property type="match status" value="2"/>
</dbReference>
<dbReference type="PANTHER" id="PTHR24049">
    <property type="entry name" value="CRUMBS FAMILY MEMBER"/>
    <property type="match status" value="1"/>
</dbReference>
<comment type="caution">
    <text evidence="4">Lacks conserved residue(s) required for the propagation of feature annotation.</text>
</comment>
<feature type="domain" description="Laminin G" evidence="5">
    <location>
        <begin position="193"/>
        <end position="377"/>
    </location>
</feature>
<evidence type="ECO:0000256" key="1">
    <source>
        <dbReference type="ARBA" id="ARBA00022536"/>
    </source>
</evidence>
<evidence type="ECO:0000313" key="7">
    <source>
        <dbReference type="EMBL" id="KAJ8961086.1"/>
    </source>
</evidence>
<dbReference type="Proteomes" id="UP001162162">
    <property type="component" value="Unassembled WGS sequence"/>
</dbReference>
<protein>
    <recommendedName>
        <fullName evidence="9">Protein eyes shut homolog</fullName>
    </recommendedName>
</protein>
<gene>
    <name evidence="7" type="ORF">NQ318_008762</name>
</gene>
<sequence length="463" mass="51026">MLLSELKVPVNSGNIMNIKAVLDFSKDFKHCDASIKVNDSLSMTGDQIAKVDQFVKPSSWLYLGGLPQDLATEILPVGGFVGCMSNLKISSKKVNIYKDAEDGLDIAECSSLACLSNPCKNGASCTSVDDSWQCHCKDGYLGKMCDISVCDNSPCLFGGTCIPFTNNGYICLCPYGKHGHFCEDDLKITEPHFSSTVRGLSSYVAYPIPDSVSKNMELKFRFTPTTTEQISLLLFIGQSGHHDFYSDHLAVSFVKGYIMLTWNLGSGPRRIFTSQPIKKGARDYLVRLGHFGRRAWLYVENLGNVTGRSPGNLVQLDIVPLLFIGGHFSRNFSVLPHDLPLHTGFSGCIFDIEIKSGSVLIPIQGNRETFGRAVGQCGTTECYEQSCQNNGACLHHGSTFMLWVITYCVNRCLCQDNWYGPLCSSKHNLCDINFSRCAESSTCVPLLSNYECDCPIGENWTVL</sequence>
<dbReference type="CDD" id="cd00110">
    <property type="entry name" value="LamG"/>
    <property type="match status" value="1"/>
</dbReference>
<dbReference type="PROSITE" id="PS00022">
    <property type="entry name" value="EGF_1"/>
    <property type="match status" value="2"/>
</dbReference>
<dbReference type="GO" id="GO:0005509">
    <property type="term" value="F:calcium ion binding"/>
    <property type="evidence" value="ECO:0007669"/>
    <property type="project" value="InterPro"/>
</dbReference>
<dbReference type="EMBL" id="JAPWTK010000006">
    <property type="protein sequence ID" value="KAJ8961086.1"/>
    <property type="molecule type" value="Genomic_DNA"/>
</dbReference>
<dbReference type="CDD" id="cd00054">
    <property type="entry name" value="EGF_CA"/>
    <property type="match status" value="2"/>
</dbReference>
<dbReference type="Gene3D" id="2.10.25.10">
    <property type="entry name" value="Laminin"/>
    <property type="match status" value="3"/>
</dbReference>
<dbReference type="InterPro" id="IPR051022">
    <property type="entry name" value="Notch_Cell-Fate_Det"/>
</dbReference>